<name>A0AAW6B9B9_LACAM</name>
<organism evidence="1 2">
    <name type="scientific">Lactobacillus amylovorus</name>
    <dbReference type="NCBI Taxonomy" id="1604"/>
    <lineage>
        <taxon>Bacteria</taxon>
        <taxon>Bacillati</taxon>
        <taxon>Bacillota</taxon>
        <taxon>Bacilli</taxon>
        <taxon>Lactobacillales</taxon>
        <taxon>Lactobacillaceae</taxon>
        <taxon>Lactobacillus</taxon>
    </lineage>
</organism>
<dbReference type="AlphaFoldDB" id="A0AAW6B9B9"/>
<gene>
    <name evidence="1" type="ORF">ODV14_04310</name>
</gene>
<dbReference type="Proteomes" id="UP001141961">
    <property type="component" value="Unassembled WGS sequence"/>
</dbReference>
<dbReference type="EMBL" id="JAOTHD010000010">
    <property type="protein sequence ID" value="MDB6246565.1"/>
    <property type="molecule type" value="Genomic_DNA"/>
</dbReference>
<comment type="caution">
    <text evidence="1">The sequence shown here is derived from an EMBL/GenBank/DDBJ whole genome shotgun (WGS) entry which is preliminary data.</text>
</comment>
<evidence type="ECO:0000313" key="2">
    <source>
        <dbReference type="Proteomes" id="UP001141961"/>
    </source>
</evidence>
<accession>A0AAW6B9B9</accession>
<evidence type="ECO:0000313" key="1">
    <source>
        <dbReference type="EMBL" id="MDB6246565.1"/>
    </source>
</evidence>
<reference evidence="1" key="2">
    <citation type="submission" date="2022-10" db="EMBL/GenBank/DDBJ databases">
        <authorList>
            <person name="Kostovova I."/>
            <person name="Moravkova M."/>
            <person name="Pechar R."/>
        </authorList>
    </citation>
    <scope>NUCLEOTIDE SEQUENCE</scope>
    <source>
        <strain evidence="1">M597B</strain>
    </source>
</reference>
<dbReference type="InterPro" id="IPR011664">
    <property type="entry name" value="Abi_system_AbiD/AbiF-like"/>
</dbReference>
<sequence length="300" mass="35645">MKRKLTTEELITHIKSKGITFNHMTENDAKKCLRTLNYYYKLAAYRKNFKKDVNGKYENLDFAYLTDLAAIDMQLRQFLLELCLDVEHGVKVLLLNRISDYLPNEDGYKIVQDFRNGAEYGSDQYELTIKHLKSNQYLKEMSRKYSQNPPVWVFLETVSFSGLTAFTEYFCINRETTKKLKRISSLLRYCKNIRNACAHNTPILVNLFSNSDRLDQRPRAIQGIANNIDIPNQDTYYEKMVDLISLFYIHKLIQSELLGKFQYNQGRKLIQRFKRHDWYKKEENLIKFMDDLSILIEYLN</sequence>
<proteinExistence type="predicted"/>
<dbReference type="RefSeq" id="WP_242079708.1">
    <property type="nucleotide sequence ID" value="NZ_CP049763.1"/>
</dbReference>
<protein>
    <submittedName>
        <fullName evidence="1">Abi family protein</fullName>
    </submittedName>
</protein>
<dbReference type="Pfam" id="PF07751">
    <property type="entry name" value="Abi_2"/>
    <property type="match status" value="1"/>
</dbReference>
<reference evidence="1" key="1">
    <citation type="journal article" date="2022" name="Microorganisms">
        <title>Antibiotic Susceptibility, Resistance Gene Determinants and Corresponding Genomic Regions in Lactobacillus amylovorus Isolates Derived from Wild Boars and Domestic Pigs.</title>
        <authorList>
            <person name="Moravkova M."/>
            <person name="Kostovova I."/>
            <person name="Kavanova K."/>
            <person name="Pechar R."/>
            <person name="Stanek S."/>
            <person name="Brychta A."/>
            <person name="Zeman M."/>
            <person name="Kubasova T."/>
        </authorList>
    </citation>
    <scope>NUCLEOTIDE SEQUENCE</scope>
    <source>
        <strain evidence="1">M597B</strain>
    </source>
</reference>